<dbReference type="RefSeq" id="WP_188818020.1">
    <property type="nucleotide sequence ID" value="NZ_BMOF01000057.1"/>
</dbReference>
<keyword evidence="4" id="KW-0051">Antiviral defense</keyword>
<gene>
    <name evidence="6" type="primary">csm4</name>
    <name evidence="6" type="ORF">GCM10007043_21050</name>
</gene>
<evidence type="ECO:0000313" key="7">
    <source>
        <dbReference type="Proteomes" id="UP000637720"/>
    </source>
</evidence>
<keyword evidence="3" id="KW-0694">RNA-binding</keyword>
<dbReference type="Proteomes" id="UP000637720">
    <property type="component" value="Unassembled WGS sequence"/>
</dbReference>
<evidence type="ECO:0000259" key="5">
    <source>
        <dbReference type="Pfam" id="PF17953"/>
    </source>
</evidence>
<evidence type="ECO:0000256" key="4">
    <source>
        <dbReference type="ARBA" id="ARBA00023118"/>
    </source>
</evidence>
<evidence type="ECO:0000256" key="1">
    <source>
        <dbReference type="ARBA" id="ARBA00005772"/>
    </source>
</evidence>
<dbReference type="Pfam" id="PF17953">
    <property type="entry name" value="Csm4_C"/>
    <property type="match status" value="1"/>
</dbReference>
<dbReference type="AlphaFoldDB" id="A0A8J3FE26"/>
<dbReference type="GO" id="GO:0003723">
    <property type="term" value="F:RNA binding"/>
    <property type="evidence" value="ECO:0007669"/>
    <property type="project" value="UniProtKB-KW"/>
</dbReference>
<reference evidence="6" key="2">
    <citation type="submission" date="2020-09" db="EMBL/GenBank/DDBJ databases">
        <authorList>
            <person name="Sun Q."/>
            <person name="Ohkuma M."/>
        </authorList>
    </citation>
    <scope>NUCLEOTIDE SEQUENCE</scope>
    <source>
        <strain evidence="6">JCM 14719</strain>
    </source>
</reference>
<proteinExistence type="inferred from homology"/>
<name>A0A8J3FE26_9BACI</name>
<feature type="domain" description="Csm4 C-terminal" evidence="5">
    <location>
        <begin position="215"/>
        <end position="303"/>
    </location>
</feature>
<comment type="similarity">
    <text evidence="1">Belongs to the CRISPR-associated Csm4 family.</text>
</comment>
<evidence type="ECO:0000313" key="6">
    <source>
        <dbReference type="EMBL" id="GGK06757.1"/>
    </source>
</evidence>
<organism evidence="6 7">
    <name type="scientific">Calditerricola satsumensis</name>
    <dbReference type="NCBI Taxonomy" id="373054"/>
    <lineage>
        <taxon>Bacteria</taxon>
        <taxon>Bacillati</taxon>
        <taxon>Bacillota</taxon>
        <taxon>Bacilli</taxon>
        <taxon>Bacillales</taxon>
        <taxon>Bacillaceae</taxon>
        <taxon>Calditerricola</taxon>
    </lineage>
</organism>
<dbReference type="NCBIfam" id="TIGR01903">
    <property type="entry name" value="cas5_csm4"/>
    <property type="match status" value="1"/>
</dbReference>
<sequence>MMQLVKLRFKAPVHIGEAGLGLEESARIVHSDTLYSAVFQTWLRVFGEAPPEFRLSSAFPFAGERYYFPRPLLPAPGYTNELALKYGKQLKRARFIERKHFVRWIKGEPLDYETLIEETQDLESVMETRVRPHVTLDRRRAASVLYFVGETVFDDRRDAGLFFLVDVQPEDWPRFQTVLTVLGEEGIGGRRSQGYGVFEPEFSGAFAIEQVSDPNAYLTLSLVYPENSEEVRDNLVAYHLVQRTGWLESMEGNLGRRHQRVLMFGEGSLFRRPVRGKLVNVAPPGFAAHPVVYRNGRAFIVGVRREEGNP</sequence>
<evidence type="ECO:0000256" key="2">
    <source>
        <dbReference type="ARBA" id="ARBA00016109"/>
    </source>
</evidence>
<keyword evidence="7" id="KW-1185">Reference proteome</keyword>
<accession>A0A8J3FE26</accession>
<comment type="caution">
    <text evidence="6">The sequence shown here is derived from an EMBL/GenBank/DDBJ whole genome shotgun (WGS) entry which is preliminary data.</text>
</comment>
<protein>
    <recommendedName>
        <fullName evidence="2">CRISPR system Cms protein Csm4</fullName>
    </recommendedName>
</protein>
<dbReference type="InterPro" id="IPR040932">
    <property type="entry name" value="Csm4_C"/>
</dbReference>
<dbReference type="InterPro" id="IPR005510">
    <property type="entry name" value="Csm4"/>
</dbReference>
<dbReference type="EMBL" id="BMOF01000057">
    <property type="protein sequence ID" value="GGK06757.1"/>
    <property type="molecule type" value="Genomic_DNA"/>
</dbReference>
<reference evidence="6" key="1">
    <citation type="journal article" date="2014" name="Int. J. Syst. Evol. Microbiol.">
        <title>Complete genome sequence of Corynebacterium casei LMG S-19264T (=DSM 44701T), isolated from a smear-ripened cheese.</title>
        <authorList>
            <consortium name="US DOE Joint Genome Institute (JGI-PGF)"/>
            <person name="Walter F."/>
            <person name="Albersmeier A."/>
            <person name="Kalinowski J."/>
            <person name="Ruckert C."/>
        </authorList>
    </citation>
    <scope>NUCLEOTIDE SEQUENCE</scope>
    <source>
        <strain evidence="6">JCM 14719</strain>
    </source>
</reference>
<dbReference type="GO" id="GO:0051607">
    <property type="term" value="P:defense response to virus"/>
    <property type="evidence" value="ECO:0007669"/>
    <property type="project" value="UniProtKB-KW"/>
</dbReference>
<evidence type="ECO:0000256" key="3">
    <source>
        <dbReference type="ARBA" id="ARBA00022884"/>
    </source>
</evidence>